<dbReference type="GO" id="GO:0006508">
    <property type="term" value="P:proteolysis"/>
    <property type="evidence" value="ECO:0007669"/>
    <property type="project" value="UniProtKB-KW"/>
</dbReference>
<dbReference type="SMART" id="SM00257">
    <property type="entry name" value="LysM"/>
    <property type="match status" value="1"/>
</dbReference>
<keyword evidence="1" id="KW-0645">Protease</keyword>
<dbReference type="SUPFAM" id="SSF54106">
    <property type="entry name" value="LysM domain"/>
    <property type="match status" value="1"/>
</dbReference>
<evidence type="ECO:0000256" key="2">
    <source>
        <dbReference type="ARBA" id="ARBA00022723"/>
    </source>
</evidence>
<dbReference type="GO" id="GO:0008237">
    <property type="term" value="F:metallopeptidase activity"/>
    <property type="evidence" value="ECO:0007669"/>
    <property type="project" value="UniProtKB-KW"/>
</dbReference>
<dbReference type="KEGG" id="bsed:DN745_07925"/>
<evidence type="ECO:0000256" key="1">
    <source>
        <dbReference type="ARBA" id="ARBA00022670"/>
    </source>
</evidence>
<evidence type="ECO:0000256" key="4">
    <source>
        <dbReference type="ARBA" id="ARBA00022764"/>
    </source>
</evidence>
<dbReference type="RefSeq" id="WP_111333634.1">
    <property type="nucleotide sequence ID" value="NZ_CP030032.1"/>
</dbReference>
<gene>
    <name evidence="8" type="ORF">DN745_07925</name>
</gene>
<keyword evidence="7" id="KW-0482">Metalloprotease</keyword>
<dbReference type="Gene3D" id="3.30.1380.10">
    <property type="match status" value="1"/>
</dbReference>
<proteinExistence type="predicted"/>
<dbReference type="SUPFAM" id="SSF55166">
    <property type="entry name" value="Hedgehog/DD-peptidase"/>
    <property type="match status" value="1"/>
</dbReference>
<keyword evidence="9" id="KW-1185">Reference proteome</keyword>
<dbReference type="Gene3D" id="3.10.350.10">
    <property type="entry name" value="LysM domain"/>
    <property type="match status" value="1"/>
</dbReference>
<keyword evidence="3" id="KW-0732">Signal</keyword>
<dbReference type="GO" id="GO:0046872">
    <property type="term" value="F:metal ion binding"/>
    <property type="evidence" value="ECO:0007669"/>
    <property type="project" value="UniProtKB-KW"/>
</dbReference>
<dbReference type="Proteomes" id="UP000249799">
    <property type="component" value="Chromosome"/>
</dbReference>
<dbReference type="GO" id="GO:0030288">
    <property type="term" value="C:outer membrane-bounded periplasmic space"/>
    <property type="evidence" value="ECO:0007669"/>
    <property type="project" value="InterPro"/>
</dbReference>
<dbReference type="PROSITE" id="PS51782">
    <property type="entry name" value="LYSM"/>
    <property type="match status" value="1"/>
</dbReference>
<dbReference type="OrthoDB" id="1467367at2"/>
<dbReference type="EMBL" id="CP030032">
    <property type="protein sequence ID" value="AWV89271.1"/>
    <property type="molecule type" value="Genomic_DNA"/>
</dbReference>
<dbReference type="InterPro" id="IPR009045">
    <property type="entry name" value="Zn_M74/Hedgehog-like"/>
</dbReference>
<reference evidence="8 9" key="1">
    <citation type="submission" date="2018-06" db="EMBL/GenBank/DDBJ databases">
        <title>Lujinxingia sediminis gen. nov. sp. nov., a new facultative anaerobic member of the class Deltaproteobacteria, and proposal of Lujinxingaceae fam. nov.</title>
        <authorList>
            <person name="Guo L.-Y."/>
            <person name="Li C.-M."/>
            <person name="Wang S."/>
            <person name="Du Z.-J."/>
        </authorList>
    </citation>
    <scope>NUCLEOTIDE SEQUENCE [LARGE SCALE GENOMIC DNA]</scope>
    <source>
        <strain evidence="8 9">FA350</strain>
    </source>
</reference>
<dbReference type="Pfam" id="PF03411">
    <property type="entry name" value="Peptidase_M74"/>
    <property type="match status" value="1"/>
</dbReference>
<evidence type="ECO:0000256" key="6">
    <source>
        <dbReference type="ARBA" id="ARBA00022833"/>
    </source>
</evidence>
<keyword evidence="4" id="KW-0574">Periplasm</keyword>
<accession>A0A2Z4FJX5</accession>
<dbReference type="GO" id="GO:0004252">
    <property type="term" value="F:serine-type endopeptidase activity"/>
    <property type="evidence" value="ECO:0007669"/>
    <property type="project" value="InterPro"/>
</dbReference>
<dbReference type="Pfam" id="PF01476">
    <property type="entry name" value="LysM"/>
    <property type="match status" value="1"/>
</dbReference>
<organism evidence="8 9">
    <name type="scientific">Bradymonas sediminis</name>
    <dbReference type="NCBI Taxonomy" id="1548548"/>
    <lineage>
        <taxon>Bacteria</taxon>
        <taxon>Deltaproteobacteria</taxon>
        <taxon>Bradymonadales</taxon>
        <taxon>Bradymonadaceae</taxon>
        <taxon>Bradymonas</taxon>
    </lineage>
</organism>
<keyword evidence="2" id="KW-0479">Metal-binding</keyword>
<sequence length="367" mass="41689">MRFESNNSMQKHVTPPQRRWNVGVGLRSLSLSLVVVAVAVLTPNANLAPAEAQAPPPSVASSLSLASAGLGPVALNAIMEPGTLERIARRIRDERWKLPDDPAAWPIEDGKPVVQTQQLNELWHTILPGETLKRLRQMYRLNNASLQRLNPGVNLNDLSPGQRIRVWERDPDTFSKSYGAANRGRLFNGEPLPDSPYYRILYPHRAFGTYYTVSEVSRVLNNYGKAYPDSEPLMVGDISFRVGRKIHPHASHRTGRDIDISYPRKNAAKTLRRFGHVRRNELDAKKLLVILKDLLDGGHVEYIFIDRWHQRTLRAEALAQGATEEWVDRVFQYPAYSGGDAIVRHARGHHKHFHVRFACQETDRRCR</sequence>
<protein>
    <submittedName>
        <fullName evidence="8">Uncharacterized protein</fullName>
    </submittedName>
</protein>
<evidence type="ECO:0000256" key="7">
    <source>
        <dbReference type="ARBA" id="ARBA00023049"/>
    </source>
</evidence>
<evidence type="ECO:0000256" key="5">
    <source>
        <dbReference type="ARBA" id="ARBA00022801"/>
    </source>
</evidence>
<name>A0A2Z4FJX5_9DELT</name>
<evidence type="ECO:0000313" key="9">
    <source>
        <dbReference type="Proteomes" id="UP000249799"/>
    </source>
</evidence>
<dbReference type="InterPro" id="IPR005073">
    <property type="entry name" value="Peptidase_M74"/>
</dbReference>
<dbReference type="CDD" id="cd00118">
    <property type="entry name" value="LysM"/>
    <property type="match status" value="1"/>
</dbReference>
<dbReference type="AlphaFoldDB" id="A0A2Z4FJX5"/>
<dbReference type="InterPro" id="IPR036779">
    <property type="entry name" value="LysM_dom_sf"/>
</dbReference>
<evidence type="ECO:0000256" key="3">
    <source>
        <dbReference type="ARBA" id="ARBA00022729"/>
    </source>
</evidence>
<dbReference type="InterPro" id="IPR018392">
    <property type="entry name" value="LysM"/>
</dbReference>
<evidence type="ECO:0000313" key="8">
    <source>
        <dbReference type="EMBL" id="AWV89271.1"/>
    </source>
</evidence>
<keyword evidence="6" id="KW-0862">Zinc</keyword>
<keyword evidence="5" id="KW-0378">Hydrolase</keyword>